<evidence type="ECO:0000259" key="10">
    <source>
        <dbReference type="Pfam" id="PF01909"/>
    </source>
</evidence>
<comment type="cofactor">
    <cofactor evidence="1">
        <name>Mg(2+)</name>
        <dbReference type="ChEBI" id="CHEBI:18420"/>
    </cofactor>
</comment>
<evidence type="ECO:0000256" key="9">
    <source>
        <dbReference type="ARBA" id="ARBA00038276"/>
    </source>
</evidence>
<keyword evidence="2" id="KW-1277">Toxin-antitoxin system</keyword>
<dbReference type="GO" id="GO:0005524">
    <property type="term" value="F:ATP binding"/>
    <property type="evidence" value="ECO:0007669"/>
    <property type="project" value="UniProtKB-KW"/>
</dbReference>
<dbReference type="InterPro" id="IPR002934">
    <property type="entry name" value="Polymerase_NTP_transf_dom"/>
</dbReference>
<keyword evidence="7" id="KW-0067">ATP-binding</keyword>
<dbReference type="AlphaFoldDB" id="A0A5J4RGI9"/>
<evidence type="ECO:0000313" key="11">
    <source>
        <dbReference type="EMBL" id="KAA6332260.1"/>
    </source>
</evidence>
<keyword evidence="5" id="KW-0479">Metal-binding</keyword>
<evidence type="ECO:0000256" key="5">
    <source>
        <dbReference type="ARBA" id="ARBA00022723"/>
    </source>
</evidence>
<reference evidence="11" key="1">
    <citation type="submission" date="2019-03" db="EMBL/GenBank/DDBJ databases">
        <title>Single cell metagenomics reveals metabolic interactions within the superorganism composed of flagellate Streblomastix strix and complex community of Bacteroidetes bacteria on its surface.</title>
        <authorList>
            <person name="Treitli S.C."/>
            <person name="Kolisko M."/>
            <person name="Husnik F."/>
            <person name="Keeling P."/>
            <person name="Hampl V."/>
        </authorList>
    </citation>
    <scope>NUCLEOTIDE SEQUENCE</scope>
    <source>
        <strain evidence="11">STM</strain>
    </source>
</reference>
<evidence type="ECO:0000256" key="6">
    <source>
        <dbReference type="ARBA" id="ARBA00022741"/>
    </source>
</evidence>
<name>A0A5J4RGI9_9ZZZZ</name>
<dbReference type="GO" id="GO:0046872">
    <property type="term" value="F:metal ion binding"/>
    <property type="evidence" value="ECO:0007669"/>
    <property type="project" value="UniProtKB-KW"/>
</dbReference>
<sequence>MQSTDTYLELLRQFKKDNAGQYGIKKLGMFGSVARGEQKEDSDVDICVETDTPNLFNLVHIKEDLQELFHRKVDIVRLRDKMDALLRERIESEGRYV</sequence>
<feature type="domain" description="Polymerase nucleotidyl transferase" evidence="10">
    <location>
        <begin position="11"/>
        <end position="97"/>
    </location>
</feature>
<dbReference type="Gene3D" id="3.30.460.10">
    <property type="entry name" value="Beta Polymerase, domain 2"/>
    <property type="match status" value="1"/>
</dbReference>
<dbReference type="PANTHER" id="PTHR33571:SF14">
    <property type="entry name" value="PROTEIN ADENYLYLTRANSFERASE MJ0435-RELATED"/>
    <property type="match status" value="1"/>
</dbReference>
<dbReference type="CDD" id="cd05403">
    <property type="entry name" value="NT_KNTase_like"/>
    <property type="match status" value="1"/>
</dbReference>
<evidence type="ECO:0000256" key="1">
    <source>
        <dbReference type="ARBA" id="ARBA00001946"/>
    </source>
</evidence>
<dbReference type="InterPro" id="IPR052038">
    <property type="entry name" value="Type-VII_TA_antitoxin"/>
</dbReference>
<comment type="caution">
    <text evidence="11">The sequence shown here is derived from an EMBL/GenBank/DDBJ whole genome shotgun (WGS) entry which is preliminary data.</text>
</comment>
<keyword evidence="6" id="KW-0547">Nucleotide-binding</keyword>
<gene>
    <name evidence="11" type="ORF">EZS27_019213</name>
</gene>
<dbReference type="InterPro" id="IPR043519">
    <property type="entry name" value="NT_sf"/>
</dbReference>
<accession>A0A5J4RGI9</accession>
<keyword evidence="4" id="KW-0548">Nucleotidyltransferase</keyword>
<evidence type="ECO:0000256" key="2">
    <source>
        <dbReference type="ARBA" id="ARBA00022649"/>
    </source>
</evidence>
<keyword evidence="8" id="KW-0460">Magnesium</keyword>
<protein>
    <recommendedName>
        <fullName evidence="10">Polymerase nucleotidyl transferase domain-containing protein</fullName>
    </recommendedName>
</protein>
<organism evidence="11">
    <name type="scientific">termite gut metagenome</name>
    <dbReference type="NCBI Taxonomy" id="433724"/>
    <lineage>
        <taxon>unclassified sequences</taxon>
        <taxon>metagenomes</taxon>
        <taxon>organismal metagenomes</taxon>
    </lineage>
</organism>
<dbReference type="PANTHER" id="PTHR33571">
    <property type="entry name" value="SSL8005 PROTEIN"/>
    <property type="match status" value="1"/>
</dbReference>
<evidence type="ECO:0000256" key="7">
    <source>
        <dbReference type="ARBA" id="ARBA00022840"/>
    </source>
</evidence>
<evidence type="ECO:0000256" key="8">
    <source>
        <dbReference type="ARBA" id="ARBA00022842"/>
    </source>
</evidence>
<evidence type="ECO:0000256" key="4">
    <source>
        <dbReference type="ARBA" id="ARBA00022695"/>
    </source>
</evidence>
<dbReference type="GO" id="GO:0016779">
    <property type="term" value="F:nucleotidyltransferase activity"/>
    <property type="evidence" value="ECO:0007669"/>
    <property type="project" value="UniProtKB-KW"/>
</dbReference>
<dbReference type="Pfam" id="PF01909">
    <property type="entry name" value="NTP_transf_2"/>
    <property type="match status" value="1"/>
</dbReference>
<evidence type="ECO:0000256" key="3">
    <source>
        <dbReference type="ARBA" id="ARBA00022679"/>
    </source>
</evidence>
<dbReference type="EMBL" id="SNRY01001264">
    <property type="protein sequence ID" value="KAA6332260.1"/>
    <property type="molecule type" value="Genomic_DNA"/>
</dbReference>
<comment type="similarity">
    <text evidence="9">Belongs to the MntA antitoxin family.</text>
</comment>
<proteinExistence type="inferred from homology"/>
<dbReference type="SUPFAM" id="SSF81301">
    <property type="entry name" value="Nucleotidyltransferase"/>
    <property type="match status" value="1"/>
</dbReference>
<keyword evidence="3" id="KW-0808">Transferase</keyword>